<protein>
    <recommendedName>
        <fullName evidence="1">HNH nuclease domain-containing protein</fullName>
    </recommendedName>
</protein>
<dbReference type="EMBL" id="LAZR01043992">
    <property type="protein sequence ID" value="KKL05736.1"/>
    <property type="molecule type" value="Genomic_DNA"/>
</dbReference>
<dbReference type="GO" id="GO:0004519">
    <property type="term" value="F:endonuclease activity"/>
    <property type="evidence" value="ECO:0007669"/>
    <property type="project" value="InterPro"/>
</dbReference>
<organism evidence="2">
    <name type="scientific">marine sediment metagenome</name>
    <dbReference type="NCBI Taxonomy" id="412755"/>
    <lineage>
        <taxon>unclassified sequences</taxon>
        <taxon>metagenomes</taxon>
        <taxon>ecological metagenomes</taxon>
    </lineage>
</organism>
<dbReference type="InterPro" id="IPR002711">
    <property type="entry name" value="HNH"/>
</dbReference>
<evidence type="ECO:0000313" key="2">
    <source>
        <dbReference type="EMBL" id="KKL05736.1"/>
    </source>
</evidence>
<dbReference type="GO" id="GO:0003676">
    <property type="term" value="F:nucleic acid binding"/>
    <property type="evidence" value="ECO:0007669"/>
    <property type="project" value="InterPro"/>
</dbReference>
<feature type="domain" description="HNH nuclease" evidence="1">
    <location>
        <begin position="6"/>
        <end position="58"/>
    </location>
</feature>
<name>A0A0F9CJ77_9ZZZZ</name>
<comment type="caution">
    <text evidence="2">The sequence shown here is derived from an EMBL/GenBank/DDBJ whole genome shotgun (WGS) entry which is preliminary data.</text>
</comment>
<dbReference type="GO" id="GO:0008270">
    <property type="term" value="F:zinc ion binding"/>
    <property type="evidence" value="ECO:0007669"/>
    <property type="project" value="InterPro"/>
</dbReference>
<dbReference type="CDD" id="cd00085">
    <property type="entry name" value="HNHc"/>
    <property type="match status" value="1"/>
</dbReference>
<accession>A0A0F9CJ77</accession>
<evidence type="ECO:0000259" key="1">
    <source>
        <dbReference type="SMART" id="SM00507"/>
    </source>
</evidence>
<dbReference type="AlphaFoldDB" id="A0A0F9CJ77"/>
<dbReference type="Gene3D" id="1.10.30.50">
    <property type="match status" value="1"/>
</dbReference>
<dbReference type="InterPro" id="IPR003615">
    <property type="entry name" value="HNH_nuc"/>
</dbReference>
<dbReference type="SMART" id="SM00507">
    <property type="entry name" value="HNHc"/>
    <property type="match status" value="1"/>
</dbReference>
<dbReference type="Pfam" id="PF01844">
    <property type="entry name" value="HNH"/>
    <property type="match status" value="1"/>
</dbReference>
<sequence>MGNNWKAKKKNIIKDKLGNSCKQCGSTDNIQIHHIRSVASGGRNLPHNLMLLCGICHDLLHNPNAKKKIEFWNRHGIHKWVI</sequence>
<proteinExistence type="predicted"/>
<reference evidence="2" key="1">
    <citation type="journal article" date="2015" name="Nature">
        <title>Complex archaea that bridge the gap between prokaryotes and eukaryotes.</title>
        <authorList>
            <person name="Spang A."/>
            <person name="Saw J.H."/>
            <person name="Jorgensen S.L."/>
            <person name="Zaremba-Niedzwiedzka K."/>
            <person name="Martijn J."/>
            <person name="Lind A.E."/>
            <person name="van Eijk R."/>
            <person name="Schleper C."/>
            <person name="Guy L."/>
            <person name="Ettema T.J."/>
        </authorList>
    </citation>
    <scope>NUCLEOTIDE SEQUENCE</scope>
</reference>
<gene>
    <name evidence="2" type="ORF">LCGC14_2603030</name>
</gene>